<dbReference type="InterPro" id="IPR029033">
    <property type="entry name" value="His_PPase_superfam"/>
</dbReference>
<dbReference type="Proteomes" id="UP001467690">
    <property type="component" value="Unassembled WGS sequence"/>
</dbReference>
<protein>
    <submittedName>
        <fullName evidence="1">Phosphohistidine phosphatase SixA</fullName>
    </submittedName>
</protein>
<evidence type="ECO:0000313" key="1">
    <source>
        <dbReference type="EMBL" id="MER2493582.1"/>
    </source>
</evidence>
<dbReference type="CDD" id="cd07067">
    <property type="entry name" value="HP_PGM_like"/>
    <property type="match status" value="1"/>
</dbReference>
<accession>A0ABV1RLP9</accession>
<dbReference type="NCBIfam" id="TIGR00249">
    <property type="entry name" value="sixA"/>
    <property type="match status" value="1"/>
</dbReference>
<reference evidence="1 2" key="1">
    <citation type="submission" date="2024-06" db="EMBL/GenBank/DDBJ databases">
        <authorList>
            <person name="Chen R.Y."/>
        </authorList>
    </citation>
    <scope>NUCLEOTIDE SEQUENCE [LARGE SCALE GENOMIC DNA]</scope>
    <source>
        <strain evidence="1 2">D2</strain>
    </source>
</reference>
<dbReference type="InterPro" id="IPR004449">
    <property type="entry name" value="SixA"/>
</dbReference>
<comment type="caution">
    <text evidence="1">The sequence shown here is derived from an EMBL/GenBank/DDBJ whole genome shotgun (WGS) entry which is preliminary data.</text>
</comment>
<dbReference type="EMBL" id="JBELOE010000265">
    <property type="protein sequence ID" value="MER2493582.1"/>
    <property type="molecule type" value="Genomic_DNA"/>
</dbReference>
<dbReference type="SUPFAM" id="SSF53254">
    <property type="entry name" value="Phosphoglycerate mutase-like"/>
    <property type="match status" value="1"/>
</dbReference>
<gene>
    <name evidence="1" type="primary">sixA</name>
    <name evidence="1" type="ORF">ABS311_17015</name>
</gene>
<dbReference type="InterPro" id="IPR013078">
    <property type="entry name" value="His_Pase_superF_clade-1"/>
</dbReference>
<name>A0ABV1RLP9_9ALTE</name>
<keyword evidence="2" id="KW-1185">Reference proteome</keyword>
<dbReference type="Pfam" id="PF00300">
    <property type="entry name" value="His_Phos_1"/>
    <property type="match status" value="1"/>
</dbReference>
<sequence length="181" mass="20599">MISQLNSFKRQPRAEICWHMHLFIVRHGEAEQHSHNDSSRNLNHNGRQESIRMGRWIAQQCEQFDLVLMSPFNRAIQTWESMQAQGIRCKQFVYLTELQPEADVETSLSVIQAYSDGLDNVLVVSHLPLVCHLVDELVVEPCPLFATGTTAVLNLSKDHIKGHLEQIISPAQVPNDIPLRA</sequence>
<dbReference type="Gene3D" id="3.40.50.1240">
    <property type="entry name" value="Phosphoglycerate mutase-like"/>
    <property type="match status" value="1"/>
</dbReference>
<organism evidence="1 2">
    <name type="scientific">Catenovulum sediminis</name>
    <dbReference type="NCBI Taxonomy" id="1740262"/>
    <lineage>
        <taxon>Bacteria</taxon>
        <taxon>Pseudomonadati</taxon>
        <taxon>Pseudomonadota</taxon>
        <taxon>Gammaproteobacteria</taxon>
        <taxon>Alteromonadales</taxon>
        <taxon>Alteromonadaceae</taxon>
        <taxon>Catenovulum</taxon>
    </lineage>
</organism>
<dbReference type="RefSeq" id="WP_246072265.1">
    <property type="nucleotide sequence ID" value="NZ_CP041660.1"/>
</dbReference>
<evidence type="ECO:0000313" key="2">
    <source>
        <dbReference type="Proteomes" id="UP001467690"/>
    </source>
</evidence>
<proteinExistence type="predicted"/>